<name>A0ABR8VM65_9BACI</name>
<accession>A0ABR8VM65</accession>
<evidence type="ECO:0000313" key="1">
    <source>
        <dbReference type="EMBL" id="MBD8005851.1"/>
    </source>
</evidence>
<organism evidence="1 2">
    <name type="scientific">Bacillus norwichensis</name>
    <dbReference type="NCBI Taxonomy" id="2762217"/>
    <lineage>
        <taxon>Bacteria</taxon>
        <taxon>Bacillati</taxon>
        <taxon>Bacillota</taxon>
        <taxon>Bacilli</taxon>
        <taxon>Bacillales</taxon>
        <taxon>Bacillaceae</taxon>
        <taxon>Bacillus</taxon>
    </lineage>
</organism>
<protein>
    <recommendedName>
        <fullName evidence="3">DUF3896 domain-containing protein</fullName>
    </recommendedName>
</protein>
<evidence type="ECO:0008006" key="3">
    <source>
        <dbReference type="Google" id="ProtNLM"/>
    </source>
</evidence>
<dbReference type="RefSeq" id="WP_191813186.1">
    <property type="nucleotide sequence ID" value="NZ_JACSPV010000019.1"/>
</dbReference>
<dbReference type="EMBL" id="JACSPV010000019">
    <property type="protein sequence ID" value="MBD8005851.1"/>
    <property type="molecule type" value="Genomic_DNA"/>
</dbReference>
<gene>
    <name evidence="1" type="ORF">H9631_12250</name>
</gene>
<reference evidence="1 2" key="1">
    <citation type="submission" date="2020-08" db="EMBL/GenBank/DDBJ databases">
        <title>A Genomic Blueprint of the Chicken Gut Microbiome.</title>
        <authorList>
            <person name="Gilroy R."/>
            <person name="Ravi A."/>
            <person name="Getino M."/>
            <person name="Pursley I."/>
            <person name="Horton D.L."/>
            <person name="Alikhan N.-F."/>
            <person name="Baker D."/>
            <person name="Gharbi K."/>
            <person name="Hall N."/>
            <person name="Watson M."/>
            <person name="Adriaenssens E.M."/>
            <person name="Foster-Nyarko E."/>
            <person name="Jarju S."/>
            <person name="Secka A."/>
            <person name="Antonio M."/>
            <person name="Oren A."/>
            <person name="Chaudhuri R."/>
            <person name="La Ragione R.M."/>
            <person name="Hildebrand F."/>
            <person name="Pallen M.J."/>
        </authorList>
    </citation>
    <scope>NUCLEOTIDE SEQUENCE [LARGE SCALE GENOMIC DNA]</scope>
    <source>
        <strain evidence="1 2">Sa1BUA2</strain>
    </source>
</reference>
<dbReference type="Proteomes" id="UP000648182">
    <property type="component" value="Unassembled WGS sequence"/>
</dbReference>
<comment type="caution">
    <text evidence="1">The sequence shown here is derived from an EMBL/GenBank/DDBJ whole genome shotgun (WGS) entry which is preliminary data.</text>
</comment>
<evidence type="ECO:0000313" key="2">
    <source>
        <dbReference type="Proteomes" id="UP000648182"/>
    </source>
</evidence>
<sequence length="63" mass="7578">MKVAKSKLGILQEELRDRYQILKEDIDDSHTGDEYDIEARKEQLLEIKFLEKTLNRIWEIKNS</sequence>
<keyword evidence="2" id="KW-1185">Reference proteome</keyword>
<proteinExistence type="predicted"/>